<reference evidence="1 2" key="1">
    <citation type="submission" date="2024-03" db="EMBL/GenBank/DDBJ databases">
        <title>Human intestinal bacterial collection.</title>
        <authorList>
            <person name="Pauvert C."/>
            <person name="Hitch T.C.A."/>
            <person name="Clavel T."/>
        </authorList>
    </citation>
    <scope>NUCLEOTIDE SEQUENCE [LARGE SCALE GENOMIC DNA]</scope>
    <source>
        <strain evidence="1 2">CLA-JM-H7-B</strain>
    </source>
</reference>
<dbReference type="RefSeq" id="WP_349137303.1">
    <property type="nucleotide sequence ID" value="NZ_JBBMEP010000002.1"/>
</dbReference>
<evidence type="ECO:0000313" key="2">
    <source>
        <dbReference type="Proteomes" id="UP001496146"/>
    </source>
</evidence>
<sequence>AAAAALLFFHGRGRNENALLPITSFPVKSEGAVAKNSLSHGFAAPAPSRREPDMTVSCEASIIEGGGIA</sequence>
<keyword evidence="2" id="KW-1185">Reference proteome</keyword>
<accession>A0ABV1BM22</accession>
<organism evidence="1 2">
    <name type="scientific">Faecalibacterium faecis</name>
    <dbReference type="NCBI Taxonomy" id="3133157"/>
    <lineage>
        <taxon>Bacteria</taxon>
        <taxon>Bacillati</taxon>
        <taxon>Bacillota</taxon>
        <taxon>Clostridia</taxon>
        <taxon>Eubacteriales</taxon>
        <taxon>Oscillospiraceae</taxon>
        <taxon>Faecalibacterium</taxon>
    </lineage>
</organism>
<proteinExistence type="predicted"/>
<evidence type="ECO:0000313" key="1">
    <source>
        <dbReference type="EMBL" id="MEQ2375983.1"/>
    </source>
</evidence>
<dbReference type="EMBL" id="JBBMEP010000002">
    <property type="protein sequence ID" value="MEQ2375983.1"/>
    <property type="molecule type" value="Genomic_DNA"/>
</dbReference>
<gene>
    <name evidence="1" type="ORF">WMO17_01165</name>
</gene>
<name>A0ABV1BM22_9FIRM</name>
<feature type="non-terminal residue" evidence="1">
    <location>
        <position position="1"/>
    </location>
</feature>
<protein>
    <submittedName>
        <fullName evidence="1">Uncharacterized protein</fullName>
    </submittedName>
</protein>
<dbReference type="Proteomes" id="UP001496146">
    <property type="component" value="Unassembled WGS sequence"/>
</dbReference>
<comment type="caution">
    <text evidence="1">The sequence shown here is derived from an EMBL/GenBank/DDBJ whole genome shotgun (WGS) entry which is preliminary data.</text>
</comment>